<dbReference type="eggNOG" id="COG2199">
    <property type="taxonomic scope" value="Bacteria"/>
</dbReference>
<dbReference type="NCBIfam" id="TIGR00254">
    <property type="entry name" value="GGDEF"/>
    <property type="match status" value="1"/>
</dbReference>
<dbReference type="CDD" id="cd06267">
    <property type="entry name" value="PBP1_LacI_sugar_binding-like"/>
    <property type="match status" value="1"/>
</dbReference>
<name>F2NTM6_TRES6</name>
<dbReference type="SUPFAM" id="SSF55073">
    <property type="entry name" value="Nucleotide cyclase"/>
    <property type="match status" value="1"/>
</dbReference>
<dbReference type="InterPro" id="IPR046335">
    <property type="entry name" value="LacI/GalR-like_sensor"/>
</dbReference>
<dbReference type="Gene3D" id="3.30.70.270">
    <property type="match status" value="1"/>
</dbReference>
<dbReference type="GO" id="GO:0000976">
    <property type="term" value="F:transcription cis-regulatory region binding"/>
    <property type="evidence" value="ECO:0007669"/>
    <property type="project" value="TreeGrafter"/>
</dbReference>
<dbReference type="GeneID" id="302999875"/>
<dbReference type="GO" id="GO:0003700">
    <property type="term" value="F:DNA-binding transcription factor activity"/>
    <property type="evidence" value="ECO:0007669"/>
    <property type="project" value="TreeGrafter"/>
</dbReference>
<reference evidence="5 6" key="1">
    <citation type="journal article" date="2011" name="Stand. Genomic Sci.">
        <title>Complete genome sequence of Treponema succinifaciens type strain (6091).</title>
        <authorList>
            <person name="Han C."/>
            <person name="Gronow S."/>
            <person name="Teshima H."/>
            <person name="Lapidus A."/>
            <person name="Nolan M."/>
            <person name="Lucas S."/>
            <person name="Hammon N."/>
            <person name="Deshpande S."/>
            <person name="Cheng J.F."/>
            <person name="Zeytun A."/>
            <person name="Tapia R."/>
            <person name="Goodwin L."/>
            <person name="Pitluck S."/>
            <person name="Liolios K."/>
            <person name="Pagani I."/>
            <person name="Ivanova N."/>
            <person name="Mavromatis K."/>
            <person name="Mikhailova N."/>
            <person name="Huntemann M."/>
            <person name="Pati A."/>
            <person name="Chen A."/>
            <person name="Palaniappan K."/>
            <person name="Land M."/>
            <person name="Hauser L."/>
            <person name="Brambilla E.M."/>
            <person name="Rohde M."/>
            <person name="Goker M."/>
            <person name="Woyke T."/>
            <person name="Bristow J."/>
            <person name="Eisen J.A."/>
            <person name="Markowitz V."/>
            <person name="Hugenholtz P."/>
            <person name="Kyrpides N.C."/>
            <person name="Klenk H.P."/>
            <person name="Detter J.C."/>
        </authorList>
    </citation>
    <scope>NUCLEOTIDE SEQUENCE [LARGE SCALE GENOMIC DNA]</scope>
    <source>
        <strain evidence="6">ATCC 33096 / DSM 2489 / 6091</strain>
    </source>
</reference>
<evidence type="ECO:0000259" key="4">
    <source>
        <dbReference type="PROSITE" id="PS50887"/>
    </source>
</evidence>
<dbReference type="PANTHER" id="PTHR30146:SF24">
    <property type="entry name" value="XYLOSE OPERON REGULATORY PROTEIN"/>
    <property type="match status" value="1"/>
</dbReference>
<dbReference type="InterPro" id="IPR029787">
    <property type="entry name" value="Nucleotide_cyclase"/>
</dbReference>
<accession>F2NTM6</accession>
<dbReference type="InterPro" id="IPR043128">
    <property type="entry name" value="Rev_trsase/Diguanyl_cyclase"/>
</dbReference>
<dbReference type="InterPro" id="IPR028082">
    <property type="entry name" value="Peripla_BP_I"/>
</dbReference>
<dbReference type="AlphaFoldDB" id="F2NTM6"/>
<keyword evidence="2" id="KW-0238">DNA-binding</keyword>
<dbReference type="eggNOG" id="COG1609">
    <property type="taxonomic scope" value="Bacteria"/>
</dbReference>
<dbReference type="SUPFAM" id="SSF53822">
    <property type="entry name" value="Periplasmic binding protein-like I"/>
    <property type="match status" value="1"/>
</dbReference>
<sequence>MRLRKRIAIIVDYLETEYTQRALEGAQNFLKKHNAELVVFPIGTMNAVNFNYEYQNLAVASHINSNNVDGMIFLTCTQLNNVSTEYLRMYLKSFSPLPVVSVGCEFEDIPSITISCKRSMCQLVEHLILTHKKKNFALMTLEGESQEAQERENAFRQTLKKYKIEFDESKKIYGGFTYDTATSAIREYRERKGKFDFEAIVALNDEMAFACLDVLKMYDVKIPQEVTVTGFDDEIRAACITPSLTSINQNVEKQTEAAAKLLCKIINGENTSIKKAISSYPIFRQTCGCISPKDTTGVGIGVKGNKIEASVKNIMDFGLNKWYANRNNFIQIIQQYSTLQAEITLDTLRQRINSDLISYGITAAAICLFESPVLTERFDFFKFPDKTYIFSAFDKQNNFILSHNEEKIYFDPKSKILPDDFFSSMDGMYVCSLFNNSLIYGYIIYRPGDYDSSIYSMVCKMISSSIANAVTFSQAKNKLKKLEKDYNKICAVSVTDELTGLLNRRGFISISSRILETAMNSGQSGLVLFGDIDGLKKINDTHGHAAGDRAIKNEAALLKKTFRSSDAIARLGGDEFAILAAGLNQENFSKLKERLQVYCDEYNKNSGEPFTLSISIGSAPFGGQSGYDINSLLEYADSVLYKEKQKKYGFKFKGRK</sequence>
<evidence type="ECO:0000313" key="5">
    <source>
        <dbReference type="EMBL" id="AEB15085.1"/>
    </source>
</evidence>
<reference evidence="6" key="2">
    <citation type="submission" date="2011-04" db="EMBL/GenBank/DDBJ databases">
        <title>The complete genome of chromosome of Treponema succinifaciens DSM 2489.</title>
        <authorList>
            <person name="Lucas S."/>
            <person name="Copeland A."/>
            <person name="Lapidus A."/>
            <person name="Bruce D."/>
            <person name="Goodwin L."/>
            <person name="Pitluck S."/>
            <person name="Peters L."/>
            <person name="Kyrpides N."/>
            <person name="Mavromatis K."/>
            <person name="Ivanova N."/>
            <person name="Ovchinnikova G."/>
            <person name="Teshima H."/>
            <person name="Detter J.C."/>
            <person name="Tapia R."/>
            <person name="Han C."/>
            <person name="Land M."/>
            <person name="Hauser L."/>
            <person name="Markowitz V."/>
            <person name="Cheng J.-F."/>
            <person name="Hugenholtz P."/>
            <person name="Woyke T."/>
            <person name="Wu D."/>
            <person name="Gronow S."/>
            <person name="Wellnitz S."/>
            <person name="Brambilla E."/>
            <person name="Klenk H.-P."/>
            <person name="Eisen J.A."/>
        </authorList>
    </citation>
    <scope>NUCLEOTIDE SEQUENCE [LARGE SCALE GENOMIC DNA]</scope>
    <source>
        <strain evidence="6">ATCC 33096 / DSM 2489 / 6091</strain>
    </source>
</reference>
<evidence type="ECO:0000313" key="6">
    <source>
        <dbReference type="Proteomes" id="UP000006852"/>
    </source>
</evidence>
<keyword evidence="3" id="KW-0804">Transcription</keyword>
<dbReference type="PANTHER" id="PTHR30146">
    <property type="entry name" value="LACI-RELATED TRANSCRIPTIONAL REPRESSOR"/>
    <property type="match status" value="1"/>
</dbReference>
<keyword evidence="6" id="KW-1185">Reference proteome</keyword>
<dbReference type="RefSeq" id="WP_013702337.1">
    <property type="nucleotide sequence ID" value="NC_015385.1"/>
</dbReference>
<dbReference type="STRING" id="869209.Tresu_2216"/>
<feature type="domain" description="GGDEF" evidence="4">
    <location>
        <begin position="523"/>
        <end position="656"/>
    </location>
</feature>
<evidence type="ECO:0000256" key="1">
    <source>
        <dbReference type="ARBA" id="ARBA00023015"/>
    </source>
</evidence>
<organism evidence="5 6">
    <name type="scientific">Treponema succinifaciens (strain ATCC 33096 / DSM 2489 / 6091)</name>
    <dbReference type="NCBI Taxonomy" id="869209"/>
    <lineage>
        <taxon>Bacteria</taxon>
        <taxon>Pseudomonadati</taxon>
        <taxon>Spirochaetota</taxon>
        <taxon>Spirochaetia</taxon>
        <taxon>Spirochaetales</taxon>
        <taxon>Treponemataceae</taxon>
        <taxon>Treponema</taxon>
    </lineage>
</organism>
<dbReference type="PROSITE" id="PS50887">
    <property type="entry name" value="GGDEF"/>
    <property type="match status" value="1"/>
</dbReference>
<dbReference type="KEGG" id="tsu:Tresu_2216"/>
<keyword evidence="1" id="KW-0805">Transcription regulation</keyword>
<protein>
    <submittedName>
        <fullName evidence="5">Diguanylate cyclase</fullName>
    </submittedName>
</protein>
<proteinExistence type="predicted"/>
<dbReference type="Pfam" id="PF00990">
    <property type="entry name" value="GGDEF"/>
    <property type="match status" value="1"/>
</dbReference>
<dbReference type="CDD" id="cd01949">
    <property type="entry name" value="GGDEF"/>
    <property type="match status" value="1"/>
</dbReference>
<dbReference type="SMART" id="SM00267">
    <property type="entry name" value="GGDEF"/>
    <property type="match status" value="1"/>
</dbReference>
<dbReference type="InterPro" id="IPR000160">
    <property type="entry name" value="GGDEF_dom"/>
</dbReference>
<evidence type="ECO:0000256" key="3">
    <source>
        <dbReference type="ARBA" id="ARBA00023163"/>
    </source>
</evidence>
<evidence type="ECO:0000256" key="2">
    <source>
        <dbReference type="ARBA" id="ARBA00023125"/>
    </source>
</evidence>
<dbReference type="EMBL" id="CP002631">
    <property type="protein sequence ID" value="AEB15085.1"/>
    <property type="molecule type" value="Genomic_DNA"/>
</dbReference>
<gene>
    <name evidence="5" type="ordered locus">Tresu_2216</name>
</gene>
<dbReference type="Pfam" id="PF13377">
    <property type="entry name" value="Peripla_BP_3"/>
    <property type="match status" value="1"/>
</dbReference>
<dbReference type="Proteomes" id="UP000006852">
    <property type="component" value="Chromosome"/>
</dbReference>
<dbReference type="OrthoDB" id="56125at2"/>
<dbReference type="Gene3D" id="3.40.50.2300">
    <property type="match status" value="2"/>
</dbReference>
<dbReference type="HOGENOM" id="CLU_020864_0_0_12"/>